<proteinExistence type="predicted"/>
<dbReference type="AlphaFoldDB" id="A0A239PY71"/>
<evidence type="ECO:0000256" key="1">
    <source>
        <dbReference type="SAM" id="Phobius"/>
    </source>
</evidence>
<feature type="transmembrane region" description="Helical" evidence="1">
    <location>
        <begin position="21"/>
        <end position="44"/>
    </location>
</feature>
<protein>
    <submittedName>
        <fullName evidence="3">TadE-like protein</fullName>
    </submittedName>
</protein>
<gene>
    <name evidence="3" type="ORF">SAMN06297382_2611</name>
</gene>
<keyword evidence="1" id="KW-0812">Transmembrane</keyword>
<keyword evidence="1" id="KW-0472">Membrane</keyword>
<feature type="domain" description="TadE-like" evidence="2">
    <location>
        <begin position="17"/>
        <end position="59"/>
    </location>
</feature>
<dbReference type="OrthoDB" id="7356451at2"/>
<keyword evidence="4" id="KW-1185">Reference proteome</keyword>
<sequence length="145" mass="16101">MIGVSSALRRLRRDRRGVSAVEFAILSPLFFALVFAIVNFGFYFAAANSVQQLCGDIARASVAGLDEEERVSIARSYLEANYRNYVLLKREYLSLEVADSEAQPDQFDVRVEYDGAALPTAAWSRLLRREPPVILGVATVKHGGF</sequence>
<dbReference type="InterPro" id="IPR012495">
    <property type="entry name" value="TadE-like_dom"/>
</dbReference>
<evidence type="ECO:0000313" key="3">
    <source>
        <dbReference type="EMBL" id="SNT75205.1"/>
    </source>
</evidence>
<evidence type="ECO:0000313" key="4">
    <source>
        <dbReference type="Proteomes" id="UP000198346"/>
    </source>
</evidence>
<evidence type="ECO:0000259" key="2">
    <source>
        <dbReference type="Pfam" id="PF07811"/>
    </source>
</evidence>
<organism evidence="3 4">
    <name type="scientific">Amphiplicatus metriothermophilus</name>
    <dbReference type="NCBI Taxonomy" id="1519374"/>
    <lineage>
        <taxon>Bacteria</taxon>
        <taxon>Pseudomonadati</taxon>
        <taxon>Pseudomonadota</taxon>
        <taxon>Alphaproteobacteria</taxon>
        <taxon>Parvularculales</taxon>
        <taxon>Parvularculaceae</taxon>
        <taxon>Amphiplicatus</taxon>
    </lineage>
</organism>
<accession>A0A239PY71</accession>
<dbReference type="Pfam" id="PF07811">
    <property type="entry name" value="TadE"/>
    <property type="match status" value="1"/>
</dbReference>
<keyword evidence="1" id="KW-1133">Transmembrane helix</keyword>
<dbReference type="EMBL" id="FZQA01000007">
    <property type="protein sequence ID" value="SNT75205.1"/>
    <property type="molecule type" value="Genomic_DNA"/>
</dbReference>
<reference evidence="3 4" key="1">
    <citation type="submission" date="2017-07" db="EMBL/GenBank/DDBJ databases">
        <authorList>
            <person name="Sun Z.S."/>
            <person name="Albrecht U."/>
            <person name="Echele G."/>
            <person name="Lee C.C."/>
        </authorList>
    </citation>
    <scope>NUCLEOTIDE SEQUENCE [LARGE SCALE GENOMIC DNA]</scope>
    <source>
        <strain evidence="3 4">CGMCC 1.12710</strain>
    </source>
</reference>
<name>A0A239PY71_9PROT</name>
<dbReference type="RefSeq" id="WP_089413043.1">
    <property type="nucleotide sequence ID" value="NZ_FZQA01000007.1"/>
</dbReference>
<dbReference type="Proteomes" id="UP000198346">
    <property type="component" value="Unassembled WGS sequence"/>
</dbReference>